<proteinExistence type="predicted"/>
<dbReference type="PANTHER" id="PTHR23080">
    <property type="entry name" value="THAP DOMAIN PROTEIN"/>
    <property type="match status" value="1"/>
</dbReference>
<evidence type="ECO:0000313" key="4">
    <source>
        <dbReference type="EMBL" id="SBP22558.1"/>
    </source>
</evidence>
<keyword evidence="2" id="KW-0479">Metal-binding</keyword>
<reference evidence="4" key="1">
    <citation type="submission" date="2016-05" db="EMBL/GenBank/DDBJ databases">
        <authorList>
            <person name="Lavstsen T."/>
            <person name="Jespersen J.S."/>
        </authorList>
    </citation>
    <scope>NUCLEOTIDE SEQUENCE</scope>
    <source>
        <tissue evidence="4">Brain</tissue>
    </source>
</reference>
<dbReference type="AlphaFoldDB" id="A0A1A7XX08"/>
<dbReference type="InterPro" id="IPR027806">
    <property type="entry name" value="HARBI1_dom"/>
</dbReference>
<evidence type="ECO:0000256" key="1">
    <source>
        <dbReference type="ARBA" id="ARBA00001968"/>
    </source>
</evidence>
<feature type="non-terminal residue" evidence="4">
    <location>
        <position position="100"/>
    </location>
</feature>
<dbReference type="Pfam" id="PF13359">
    <property type="entry name" value="DDE_Tnp_4"/>
    <property type="match status" value="1"/>
</dbReference>
<comment type="cofactor">
    <cofactor evidence="1">
        <name>a divalent metal cation</name>
        <dbReference type="ChEBI" id="CHEBI:60240"/>
    </cofactor>
</comment>
<organism evidence="4">
    <name type="scientific">Iconisemion striatum</name>
    <dbReference type="NCBI Taxonomy" id="60296"/>
    <lineage>
        <taxon>Eukaryota</taxon>
        <taxon>Metazoa</taxon>
        <taxon>Chordata</taxon>
        <taxon>Craniata</taxon>
        <taxon>Vertebrata</taxon>
        <taxon>Euteleostomi</taxon>
        <taxon>Actinopterygii</taxon>
        <taxon>Neopterygii</taxon>
        <taxon>Teleostei</taxon>
        <taxon>Neoteleostei</taxon>
        <taxon>Acanthomorphata</taxon>
        <taxon>Ovalentaria</taxon>
        <taxon>Atherinomorphae</taxon>
        <taxon>Cyprinodontiformes</taxon>
        <taxon>Nothobranchiidae</taxon>
        <taxon>Iconisemion</taxon>
    </lineage>
</organism>
<evidence type="ECO:0000259" key="3">
    <source>
        <dbReference type="Pfam" id="PF13359"/>
    </source>
</evidence>
<dbReference type="PANTHER" id="PTHR23080:SF133">
    <property type="entry name" value="SI:CH211-262I1.5-RELATED"/>
    <property type="match status" value="1"/>
</dbReference>
<reference evidence="4" key="2">
    <citation type="submission" date="2016-06" db="EMBL/GenBank/DDBJ databases">
        <title>The genome of a short-lived fish provides insights into sex chromosome evolution and the genetic control of aging.</title>
        <authorList>
            <person name="Reichwald K."/>
            <person name="Felder M."/>
            <person name="Petzold A."/>
            <person name="Koch P."/>
            <person name="Groth M."/>
            <person name="Platzer M."/>
        </authorList>
    </citation>
    <scope>NUCLEOTIDE SEQUENCE</scope>
    <source>
        <tissue evidence="4">Brain</tissue>
    </source>
</reference>
<feature type="domain" description="DDE Tnp4" evidence="3">
    <location>
        <begin position="24"/>
        <end position="100"/>
    </location>
</feature>
<sequence>NVFTLQIPLHLERNGRCVTTWCYHFCSLYSGSISDKELLKQSSIIPLLDKEMAVTVDKGFRIEDLVPCKVYQPPFLSKKSQLSHDEVLFTQEIARLRIHV</sequence>
<dbReference type="GO" id="GO:0046872">
    <property type="term" value="F:metal ion binding"/>
    <property type="evidence" value="ECO:0007669"/>
    <property type="project" value="UniProtKB-KW"/>
</dbReference>
<name>A0A1A7XX08_9TELE</name>
<protein>
    <submittedName>
        <fullName evidence="4">Si:dkey-177p2.16</fullName>
    </submittedName>
</protein>
<dbReference type="EMBL" id="HADX01000326">
    <property type="protein sequence ID" value="SBP22558.1"/>
    <property type="molecule type" value="Transcribed_RNA"/>
</dbReference>
<evidence type="ECO:0000256" key="2">
    <source>
        <dbReference type="ARBA" id="ARBA00022723"/>
    </source>
</evidence>
<feature type="non-terminal residue" evidence="4">
    <location>
        <position position="1"/>
    </location>
</feature>
<accession>A0A1A7XX08</accession>
<gene>
    <name evidence="4" type="primary">SI:DKEY-177P2.16</name>
</gene>